<organism evidence="1 2">
    <name type="scientific">Paraphoma chrysanthemicola</name>
    <dbReference type="NCBI Taxonomy" id="798071"/>
    <lineage>
        <taxon>Eukaryota</taxon>
        <taxon>Fungi</taxon>
        <taxon>Dikarya</taxon>
        <taxon>Ascomycota</taxon>
        <taxon>Pezizomycotina</taxon>
        <taxon>Dothideomycetes</taxon>
        <taxon>Pleosporomycetidae</taxon>
        <taxon>Pleosporales</taxon>
        <taxon>Pleosporineae</taxon>
        <taxon>Phaeosphaeriaceae</taxon>
        <taxon>Paraphoma</taxon>
    </lineage>
</organism>
<accession>A0A8K0R066</accession>
<sequence length="163" mass="18466">MAAFNEPPISITNITPLHFWSDIAWLQWLATSQAKQIAPPSTPTTTLLPHQPMDLHTPISTPSIKFVFRLSIHHPPTYSILNKIAAKQPSNTYDAWPGVTFDIESEEGRAILGTPHGAGVAWMLIQRREELGVRGRRISRVTMFWAEGDGEVWKWPSLLFWIE</sequence>
<evidence type="ECO:0000313" key="2">
    <source>
        <dbReference type="Proteomes" id="UP000813461"/>
    </source>
</evidence>
<protein>
    <submittedName>
        <fullName evidence="1">Uncharacterized protein</fullName>
    </submittedName>
</protein>
<proteinExistence type="predicted"/>
<name>A0A8K0R066_9PLEO</name>
<reference evidence="1" key="1">
    <citation type="journal article" date="2021" name="Nat. Commun.">
        <title>Genetic determinants of endophytism in the Arabidopsis root mycobiome.</title>
        <authorList>
            <person name="Mesny F."/>
            <person name="Miyauchi S."/>
            <person name="Thiergart T."/>
            <person name="Pickel B."/>
            <person name="Atanasova L."/>
            <person name="Karlsson M."/>
            <person name="Huettel B."/>
            <person name="Barry K.W."/>
            <person name="Haridas S."/>
            <person name="Chen C."/>
            <person name="Bauer D."/>
            <person name="Andreopoulos W."/>
            <person name="Pangilinan J."/>
            <person name="LaButti K."/>
            <person name="Riley R."/>
            <person name="Lipzen A."/>
            <person name="Clum A."/>
            <person name="Drula E."/>
            <person name="Henrissat B."/>
            <person name="Kohler A."/>
            <person name="Grigoriev I.V."/>
            <person name="Martin F.M."/>
            <person name="Hacquard S."/>
        </authorList>
    </citation>
    <scope>NUCLEOTIDE SEQUENCE</scope>
    <source>
        <strain evidence="1">MPI-SDFR-AT-0120</strain>
    </source>
</reference>
<dbReference type="EMBL" id="JAGMVJ010000016">
    <property type="protein sequence ID" value="KAH7079617.1"/>
    <property type="molecule type" value="Genomic_DNA"/>
</dbReference>
<evidence type="ECO:0000313" key="1">
    <source>
        <dbReference type="EMBL" id="KAH7079617.1"/>
    </source>
</evidence>
<gene>
    <name evidence="1" type="ORF">FB567DRAFT_533015</name>
</gene>
<dbReference type="Proteomes" id="UP000813461">
    <property type="component" value="Unassembled WGS sequence"/>
</dbReference>
<keyword evidence="2" id="KW-1185">Reference proteome</keyword>
<dbReference type="OrthoDB" id="5337308at2759"/>
<dbReference type="AlphaFoldDB" id="A0A8K0R066"/>
<comment type="caution">
    <text evidence="1">The sequence shown here is derived from an EMBL/GenBank/DDBJ whole genome shotgun (WGS) entry which is preliminary data.</text>
</comment>